<name>A0A3P6RS44_CYLGO</name>
<dbReference type="OrthoDB" id="5847291at2759"/>
<evidence type="ECO:0000313" key="2">
    <source>
        <dbReference type="Proteomes" id="UP000271889"/>
    </source>
</evidence>
<dbReference type="AlphaFoldDB" id="A0A3P6RS44"/>
<accession>A0A3P6RS44</accession>
<dbReference type="SUPFAM" id="SSF56112">
    <property type="entry name" value="Protein kinase-like (PK-like)"/>
    <property type="match status" value="1"/>
</dbReference>
<proteinExistence type="predicted"/>
<sequence length="110" mass="12972">MMWTGADISRWIPWECLNSKDGTEPEPYDYKAVIWTLATILWSMFHHAAIPFENETVNEIRGREYRKTCELDIIANLLPNGMLESCWSEREKRPSSRNVLKSIKKLEQQQ</sequence>
<dbReference type="Gene3D" id="1.10.510.10">
    <property type="entry name" value="Transferase(Phosphotransferase) domain 1"/>
    <property type="match status" value="1"/>
</dbReference>
<protein>
    <recommendedName>
        <fullName evidence="3">Protein kinase domain-containing protein</fullName>
    </recommendedName>
</protein>
<dbReference type="InterPro" id="IPR011009">
    <property type="entry name" value="Kinase-like_dom_sf"/>
</dbReference>
<evidence type="ECO:0008006" key="3">
    <source>
        <dbReference type="Google" id="ProtNLM"/>
    </source>
</evidence>
<dbReference type="Proteomes" id="UP000271889">
    <property type="component" value="Unassembled WGS sequence"/>
</dbReference>
<gene>
    <name evidence="1" type="ORF">CGOC_LOCUS1035</name>
</gene>
<dbReference type="EMBL" id="UYRV01001758">
    <property type="protein sequence ID" value="VDK47474.1"/>
    <property type="molecule type" value="Genomic_DNA"/>
</dbReference>
<evidence type="ECO:0000313" key="1">
    <source>
        <dbReference type="EMBL" id="VDK47474.1"/>
    </source>
</evidence>
<keyword evidence="2" id="KW-1185">Reference proteome</keyword>
<reference evidence="1 2" key="1">
    <citation type="submission" date="2018-11" db="EMBL/GenBank/DDBJ databases">
        <authorList>
            <consortium name="Pathogen Informatics"/>
        </authorList>
    </citation>
    <scope>NUCLEOTIDE SEQUENCE [LARGE SCALE GENOMIC DNA]</scope>
</reference>
<organism evidence="1 2">
    <name type="scientific">Cylicostephanus goldi</name>
    <name type="common">Nematode worm</name>
    <dbReference type="NCBI Taxonomy" id="71465"/>
    <lineage>
        <taxon>Eukaryota</taxon>
        <taxon>Metazoa</taxon>
        <taxon>Ecdysozoa</taxon>
        <taxon>Nematoda</taxon>
        <taxon>Chromadorea</taxon>
        <taxon>Rhabditida</taxon>
        <taxon>Rhabditina</taxon>
        <taxon>Rhabditomorpha</taxon>
        <taxon>Strongyloidea</taxon>
        <taxon>Strongylidae</taxon>
        <taxon>Cylicostephanus</taxon>
    </lineage>
</organism>